<dbReference type="GeneID" id="64623783"/>
<protein>
    <submittedName>
        <fullName evidence="1">Uncharacterized protein</fullName>
    </submittedName>
</protein>
<organism evidence="1 2">
    <name type="scientific">Suillus subaureus</name>
    <dbReference type="NCBI Taxonomy" id="48587"/>
    <lineage>
        <taxon>Eukaryota</taxon>
        <taxon>Fungi</taxon>
        <taxon>Dikarya</taxon>
        <taxon>Basidiomycota</taxon>
        <taxon>Agaricomycotina</taxon>
        <taxon>Agaricomycetes</taxon>
        <taxon>Agaricomycetidae</taxon>
        <taxon>Boletales</taxon>
        <taxon>Suillineae</taxon>
        <taxon>Suillaceae</taxon>
        <taxon>Suillus</taxon>
    </lineage>
</organism>
<dbReference type="RefSeq" id="XP_041198840.1">
    <property type="nucleotide sequence ID" value="XM_041329766.1"/>
</dbReference>
<feature type="non-terminal residue" evidence="1">
    <location>
        <position position="83"/>
    </location>
</feature>
<proteinExistence type="predicted"/>
<dbReference type="OrthoDB" id="3246731at2759"/>
<reference evidence="1" key="1">
    <citation type="journal article" date="2020" name="New Phytol.">
        <title>Comparative genomics reveals dynamic genome evolution in host specialist ectomycorrhizal fungi.</title>
        <authorList>
            <person name="Lofgren L.A."/>
            <person name="Nguyen N.H."/>
            <person name="Vilgalys R."/>
            <person name="Ruytinx J."/>
            <person name="Liao H.L."/>
            <person name="Branco S."/>
            <person name="Kuo A."/>
            <person name="LaButti K."/>
            <person name="Lipzen A."/>
            <person name="Andreopoulos W."/>
            <person name="Pangilinan J."/>
            <person name="Riley R."/>
            <person name="Hundley H."/>
            <person name="Na H."/>
            <person name="Barry K."/>
            <person name="Grigoriev I.V."/>
            <person name="Stajich J.E."/>
            <person name="Kennedy P.G."/>
        </authorList>
    </citation>
    <scope>NUCLEOTIDE SEQUENCE</scope>
    <source>
        <strain evidence="1">MN1</strain>
    </source>
</reference>
<dbReference type="AlphaFoldDB" id="A0A9P7ELR2"/>
<evidence type="ECO:0000313" key="2">
    <source>
        <dbReference type="Proteomes" id="UP000807769"/>
    </source>
</evidence>
<dbReference type="EMBL" id="JABBWG010000002">
    <property type="protein sequence ID" value="KAG1825587.1"/>
    <property type="molecule type" value="Genomic_DNA"/>
</dbReference>
<comment type="caution">
    <text evidence="1">The sequence shown here is derived from an EMBL/GenBank/DDBJ whole genome shotgun (WGS) entry which is preliminary data.</text>
</comment>
<feature type="non-terminal residue" evidence="1">
    <location>
        <position position="1"/>
    </location>
</feature>
<evidence type="ECO:0000313" key="1">
    <source>
        <dbReference type="EMBL" id="KAG1825587.1"/>
    </source>
</evidence>
<name>A0A9P7ELR2_9AGAM</name>
<dbReference type="Proteomes" id="UP000807769">
    <property type="component" value="Unassembled WGS sequence"/>
</dbReference>
<gene>
    <name evidence="1" type="ORF">BJ212DRAFT_1255897</name>
</gene>
<accession>A0A9P7ELR2</accession>
<keyword evidence="2" id="KW-1185">Reference proteome</keyword>
<sequence length="83" mass="9222">DLNATLNIIWNGGSKASAWLRDKLDSMKFALPAIYQPSSLIPLHLWRASPAMTNGNEQAHCNAYHEGVHLTLLASLMKGMRFD</sequence>